<dbReference type="AlphaFoldDB" id="A0A3L6EMW1"/>
<feature type="region of interest" description="Disordered" evidence="1">
    <location>
        <begin position="59"/>
        <end position="124"/>
    </location>
</feature>
<name>A0A3L6EMW1_MAIZE</name>
<feature type="compositionally biased region" description="Basic and acidic residues" evidence="1">
    <location>
        <begin position="76"/>
        <end position="85"/>
    </location>
</feature>
<sequence length="124" mass="13235">MNCTGGFFFVVAGKLAMAGGLALEELAEGARTGAARPCPDCFLLHGRIFNLQQEEGYMAEKEGAGRDAAAQGHSAARRDREDGSPGRRARVHPRRDARLAGLGRDLGPGRGRGRDQARCTGRRS</sequence>
<reference evidence="3" key="1">
    <citation type="journal article" date="2018" name="Nat. Genet.">
        <title>Extensive intraspecific gene order and gene structural variations between Mo17 and other maize genomes.</title>
        <authorList>
            <person name="Sun S."/>
            <person name="Zhou Y."/>
            <person name="Chen J."/>
            <person name="Shi J."/>
            <person name="Zhao H."/>
            <person name="Zhao H."/>
            <person name="Song W."/>
            <person name="Zhang M."/>
            <person name="Cui Y."/>
            <person name="Dong X."/>
            <person name="Liu H."/>
            <person name="Ma X."/>
            <person name="Jiao Y."/>
            <person name="Wang B."/>
            <person name="Wei X."/>
            <person name="Stein J.C."/>
            <person name="Glaubitz J.C."/>
            <person name="Lu F."/>
            <person name="Yu G."/>
            <person name="Liang C."/>
            <person name="Fengler K."/>
            <person name="Li B."/>
            <person name="Rafalski A."/>
            <person name="Schnable P.S."/>
            <person name="Ware D.H."/>
            <person name="Buckler E.S."/>
            <person name="Lai J."/>
        </authorList>
    </citation>
    <scope>NUCLEOTIDE SEQUENCE [LARGE SCALE GENOMIC DNA]</scope>
    <source>
        <tissue evidence="3">Seedling</tissue>
    </source>
</reference>
<gene>
    <name evidence="3" type="ORF">Zm00014a_029810</name>
</gene>
<evidence type="ECO:0000313" key="3">
    <source>
        <dbReference type="EMBL" id="PWZ22326.1"/>
    </source>
</evidence>
<evidence type="ECO:0000256" key="1">
    <source>
        <dbReference type="SAM" id="MobiDB-lite"/>
    </source>
</evidence>
<organism evidence="3">
    <name type="scientific">Zea mays</name>
    <name type="common">Maize</name>
    <dbReference type="NCBI Taxonomy" id="4577"/>
    <lineage>
        <taxon>Eukaryota</taxon>
        <taxon>Viridiplantae</taxon>
        <taxon>Streptophyta</taxon>
        <taxon>Embryophyta</taxon>
        <taxon>Tracheophyta</taxon>
        <taxon>Spermatophyta</taxon>
        <taxon>Magnoliopsida</taxon>
        <taxon>Liliopsida</taxon>
        <taxon>Poales</taxon>
        <taxon>Poaceae</taxon>
        <taxon>PACMAD clade</taxon>
        <taxon>Panicoideae</taxon>
        <taxon>Andropogonodae</taxon>
        <taxon>Andropogoneae</taxon>
        <taxon>Tripsacinae</taxon>
        <taxon>Zea</taxon>
    </lineage>
</organism>
<feature type="signal peptide" evidence="2">
    <location>
        <begin position="1"/>
        <end position="22"/>
    </location>
</feature>
<evidence type="ECO:0000256" key="2">
    <source>
        <dbReference type="SAM" id="SignalP"/>
    </source>
</evidence>
<accession>A0A3L6EMW1</accession>
<keyword evidence="2" id="KW-0732">Signal</keyword>
<protein>
    <submittedName>
        <fullName evidence="3">Uncharacterized protein</fullName>
    </submittedName>
</protein>
<dbReference type="Proteomes" id="UP000251960">
    <property type="component" value="Chromosome 5"/>
</dbReference>
<feature type="chain" id="PRO_5018332988" evidence="2">
    <location>
        <begin position="23"/>
        <end position="124"/>
    </location>
</feature>
<proteinExistence type="predicted"/>
<dbReference type="EMBL" id="NCVQ01000006">
    <property type="protein sequence ID" value="PWZ22326.1"/>
    <property type="molecule type" value="Genomic_DNA"/>
</dbReference>
<comment type="caution">
    <text evidence="3">The sequence shown here is derived from an EMBL/GenBank/DDBJ whole genome shotgun (WGS) entry which is preliminary data.</text>
</comment>